<dbReference type="Pfam" id="PF04542">
    <property type="entry name" value="Sigma70_r2"/>
    <property type="match status" value="1"/>
</dbReference>
<dbReference type="PANTHER" id="PTHR43133">
    <property type="entry name" value="RNA POLYMERASE ECF-TYPE SIGMA FACTO"/>
    <property type="match status" value="1"/>
</dbReference>
<keyword evidence="5" id="KW-0804">Transcription</keyword>
<dbReference type="Proteomes" id="UP000244940">
    <property type="component" value="Unassembled WGS sequence"/>
</dbReference>
<keyword evidence="4" id="KW-0238">DNA-binding</keyword>
<dbReference type="Gene3D" id="1.10.10.10">
    <property type="entry name" value="Winged helix-like DNA-binding domain superfamily/Winged helix DNA-binding domain"/>
    <property type="match status" value="1"/>
</dbReference>
<reference evidence="8 9" key="1">
    <citation type="submission" date="2018-05" db="EMBL/GenBank/DDBJ databases">
        <title>Pararhodobacter marina sp. nov., isolated from deep-sea water of the Indian Ocean.</title>
        <authorList>
            <person name="Lai Q.Sr."/>
            <person name="Liu X."/>
            <person name="Shao Z."/>
        </authorList>
    </citation>
    <scope>NUCLEOTIDE SEQUENCE [LARGE SCALE GENOMIC DNA]</scope>
    <source>
        <strain evidence="8 9">CIC4N-9</strain>
    </source>
</reference>
<comment type="caution">
    <text evidence="8">The sequence shown here is derived from an EMBL/GenBank/DDBJ whole genome shotgun (WGS) entry which is preliminary data.</text>
</comment>
<evidence type="ECO:0000256" key="3">
    <source>
        <dbReference type="ARBA" id="ARBA00023082"/>
    </source>
</evidence>
<dbReference type="NCBIfam" id="TIGR02937">
    <property type="entry name" value="sigma70-ECF"/>
    <property type="match status" value="1"/>
</dbReference>
<dbReference type="AlphaFoldDB" id="A0A2U2CA28"/>
<evidence type="ECO:0000256" key="4">
    <source>
        <dbReference type="ARBA" id="ARBA00023125"/>
    </source>
</evidence>
<dbReference type="InterPro" id="IPR013249">
    <property type="entry name" value="RNA_pol_sigma70_r4_t2"/>
</dbReference>
<evidence type="ECO:0000256" key="2">
    <source>
        <dbReference type="ARBA" id="ARBA00023015"/>
    </source>
</evidence>
<dbReference type="InterPro" id="IPR036388">
    <property type="entry name" value="WH-like_DNA-bd_sf"/>
</dbReference>
<dbReference type="OrthoDB" id="9780326at2"/>
<dbReference type="InterPro" id="IPR007627">
    <property type="entry name" value="RNA_pol_sigma70_r2"/>
</dbReference>
<dbReference type="EMBL" id="QEYD01000006">
    <property type="protein sequence ID" value="PWE28701.1"/>
    <property type="molecule type" value="Genomic_DNA"/>
</dbReference>
<evidence type="ECO:0000313" key="9">
    <source>
        <dbReference type="Proteomes" id="UP000244940"/>
    </source>
</evidence>
<feature type="domain" description="RNA polymerase sigma-70 region 2" evidence="6">
    <location>
        <begin position="38"/>
        <end position="104"/>
    </location>
</feature>
<dbReference type="NCBIfam" id="NF004113">
    <property type="entry name" value="PRK05602.1"/>
    <property type="match status" value="1"/>
</dbReference>
<dbReference type="SUPFAM" id="SSF88659">
    <property type="entry name" value="Sigma3 and sigma4 domains of RNA polymerase sigma factors"/>
    <property type="match status" value="1"/>
</dbReference>
<dbReference type="PANTHER" id="PTHR43133:SF8">
    <property type="entry name" value="RNA POLYMERASE SIGMA FACTOR HI_1459-RELATED"/>
    <property type="match status" value="1"/>
</dbReference>
<dbReference type="GO" id="GO:0006352">
    <property type="term" value="P:DNA-templated transcription initiation"/>
    <property type="evidence" value="ECO:0007669"/>
    <property type="project" value="InterPro"/>
</dbReference>
<feature type="domain" description="RNA polymerase sigma factor 70 region 4 type 2" evidence="7">
    <location>
        <begin position="133"/>
        <end position="184"/>
    </location>
</feature>
<evidence type="ECO:0000259" key="7">
    <source>
        <dbReference type="Pfam" id="PF08281"/>
    </source>
</evidence>
<dbReference type="SUPFAM" id="SSF88946">
    <property type="entry name" value="Sigma2 domain of RNA polymerase sigma factors"/>
    <property type="match status" value="1"/>
</dbReference>
<evidence type="ECO:0000259" key="6">
    <source>
        <dbReference type="Pfam" id="PF04542"/>
    </source>
</evidence>
<dbReference type="GO" id="GO:0016987">
    <property type="term" value="F:sigma factor activity"/>
    <property type="evidence" value="ECO:0007669"/>
    <property type="project" value="UniProtKB-KW"/>
</dbReference>
<keyword evidence="3" id="KW-0731">Sigma factor</keyword>
<dbReference type="InterPro" id="IPR039425">
    <property type="entry name" value="RNA_pol_sigma-70-like"/>
</dbReference>
<dbReference type="GeneID" id="94365617"/>
<sequence>MTLSPSTGSGETDPGGLSDDALLARYAEGDPSAARLLLDRLAPRVLRLAYRLLQDQAEAEDVTQEAMLRLWQIAPDWQPGGAKPSTWLHRVAANLATDRLRKRRGVALDSIPEPDDPSPGAAEGMIEADRRIALDTALGQLPDRQRVAVVLRHLEGLTNPEIGAAMGIGVEAVESLTARGKRRLAQLLAGRRDELGYER</sequence>
<dbReference type="InterPro" id="IPR013325">
    <property type="entry name" value="RNA_pol_sigma_r2"/>
</dbReference>
<dbReference type="InterPro" id="IPR013324">
    <property type="entry name" value="RNA_pol_sigma_r3/r4-like"/>
</dbReference>
<keyword evidence="9" id="KW-1185">Reference proteome</keyword>
<dbReference type="Gene3D" id="1.10.1740.10">
    <property type="match status" value="1"/>
</dbReference>
<dbReference type="NCBIfam" id="NF009176">
    <property type="entry name" value="PRK12524.1"/>
    <property type="match status" value="1"/>
</dbReference>
<protein>
    <submittedName>
        <fullName evidence="8">RNA polymerase sigma factor</fullName>
    </submittedName>
</protein>
<gene>
    <name evidence="8" type="ORF">C4N9_12020</name>
</gene>
<evidence type="ECO:0000313" key="8">
    <source>
        <dbReference type="EMBL" id="PWE28701.1"/>
    </source>
</evidence>
<keyword evidence="2" id="KW-0805">Transcription regulation</keyword>
<dbReference type="RefSeq" id="WP_109533562.1">
    <property type="nucleotide sequence ID" value="NZ_QEYD01000006.1"/>
</dbReference>
<comment type="similarity">
    <text evidence="1">Belongs to the sigma-70 factor family. ECF subfamily.</text>
</comment>
<evidence type="ECO:0000256" key="1">
    <source>
        <dbReference type="ARBA" id="ARBA00010641"/>
    </source>
</evidence>
<name>A0A2U2CA28_9RHOB</name>
<evidence type="ECO:0000256" key="5">
    <source>
        <dbReference type="ARBA" id="ARBA00023163"/>
    </source>
</evidence>
<dbReference type="Pfam" id="PF08281">
    <property type="entry name" value="Sigma70_r4_2"/>
    <property type="match status" value="1"/>
</dbReference>
<dbReference type="InterPro" id="IPR014284">
    <property type="entry name" value="RNA_pol_sigma-70_dom"/>
</dbReference>
<organism evidence="8 9">
    <name type="scientific">Pararhodobacter marinus</name>
    <dbReference type="NCBI Taxonomy" id="2184063"/>
    <lineage>
        <taxon>Bacteria</taxon>
        <taxon>Pseudomonadati</taxon>
        <taxon>Pseudomonadota</taxon>
        <taxon>Alphaproteobacteria</taxon>
        <taxon>Rhodobacterales</taxon>
        <taxon>Paracoccaceae</taxon>
        <taxon>Pararhodobacter</taxon>
    </lineage>
</organism>
<proteinExistence type="inferred from homology"/>
<dbReference type="GO" id="GO:0003677">
    <property type="term" value="F:DNA binding"/>
    <property type="evidence" value="ECO:0007669"/>
    <property type="project" value="UniProtKB-KW"/>
</dbReference>
<dbReference type="CDD" id="cd06171">
    <property type="entry name" value="Sigma70_r4"/>
    <property type="match status" value="1"/>
</dbReference>
<accession>A0A2U2CA28</accession>